<evidence type="ECO:0000256" key="2">
    <source>
        <dbReference type="SAM" id="Phobius"/>
    </source>
</evidence>
<feature type="compositionally biased region" description="Polar residues" evidence="1">
    <location>
        <begin position="161"/>
        <end position="184"/>
    </location>
</feature>
<evidence type="ECO:0000256" key="1">
    <source>
        <dbReference type="SAM" id="MobiDB-lite"/>
    </source>
</evidence>
<feature type="compositionally biased region" description="Polar residues" evidence="1">
    <location>
        <begin position="135"/>
        <end position="144"/>
    </location>
</feature>
<accession>A0ABN9L423</accession>
<keyword evidence="2" id="KW-0472">Membrane</keyword>
<dbReference type="Proteomes" id="UP001176940">
    <property type="component" value="Unassembled WGS sequence"/>
</dbReference>
<feature type="region of interest" description="Disordered" evidence="1">
    <location>
        <begin position="120"/>
        <end position="191"/>
    </location>
</feature>
<keyword evidence="2" id="KW-1133">Transmembrane helix</keyword>
<evidence type="ECO:0000313" key="3">
    <source>
        <dbReference type="EMBL" id="CAJ0930759.1"/>
    </source>
</evidence>
<comment type="caution">
    <text evidence="3">The sequence shown here is derived from an EMBL/GenBank/DDBJ whole genome shotgun (WGS) entry which is preliminary data.</text>
</comment>
<dbReference type="InterPro" id="IPR036179">
    <property type="entry name" value="Ig-like_dom_sf"/>
</dbReference>
<feature type="compositionally biased region" description="Basic and acidic residues" evidence="1">
    <location>
        <begin position="145"/>
        <end position="160"/>
    </location>
</feature>
<sequence length="603" mass="65053">MVLYLAPSIFPSILTIFSVPAEEKQVQTMMLPPPCLTVGMHLRAWSHHERTPVGTAQAACHAGTCPRTGERIRTLFETLSESRDLRDSECRVEDPYLIYPRDHACLWTARTPNQPIASALGCGLPSRSKPGKGGSLTQTSANKNISDDHNQGKESAKEAKPSTNNMNSGGRDVNQTGTWNTSSVCPGGLDPEAGTRTERYVRLGSNVLLPVTYNLTRDEVPQKCDEFIWSFRQKGSGNDSWIARRKRCEMPKLTFPNYNVSLDGRLTVSNVTRNISGNYIFTVYSSSGVKVFTQSYILHTQAAVSEPLLSVSCLPDGGAAIVCGIISGDDPQFSISVNGISLLKNSSRTAEKASEVHVSTTSPGPWNITCSARNRVSDGETGKSQVKCPVPVSDPVLVVGCLHNGSLEISCSVVNGSDLIFSLSENGKYLLVNYTNEEKSVNVTTSSPGPWDVHCFVGNHLMWKKTNVTSSACPVPPSDPILEFSCHNGSLGIICSVEKGSDLIFNLSVNGTSLWKNGTSEQRRVNGTSSLSGPWDVYCSVENSLKKRNTSSTYLSCPAGSSQATCMSCLQKSVIGGVVALSVTTAPLFLAAFYIGRSARRDQ</sequence>
<protein>
    <submittedName>
        <fullName evidence="3">Uncharacterized protein</fullName>
    </submittedName>
</protein>
<name>A0ABN9L423_9NEOB</name>
<dbReference type="InterPro" id="IPR013783">
    <property type="entry name" value="Ig-like_fold"/>
</dbReference>
<evidence type="ECO:0000313" key="4">
    <source>
        <dbReference type="Proteomes" id="UP001176940"/>
    </source>
</evidence>
<keyword evidence="2" id="KW-0812">Transmembrane</keyword>
<feature type="transmembrane region" description="Helical" evidence="2">
    <location>
        <begin position="574"/>
        <end position="595"/>
    </location>
</feature>
<dbReference type="Gene3D" id="2.60.40.10">
    <property type="entry name" value="Immunoglobulins"/>
    <property type="match status" value="2"/>
</dbReference>
<reference evidence="3" key="1">
    <citation type="submission" date="2023-07" db="EMBL/GenBank/DDBJ databases">
        <authorList>
            <person name="Stuckert A."/>
        </authorList>
    </citation>
    <scope>NUCLEOTIDE SEQUENCE</scope>
</reference>
<dbReference type="SUPFAM" id="SSF48726">
    <property type="entry name" value="Immunoglobulin"/>
    <property type="match status" value="1"/>
</dbReference>
<organism evidence="3 4">
    <name type="scientific">Ranitomeya imitator</name>
    <name type="common">mimic poison frog</name>
    <dbReference type="NCBI Taxonomy" id="111125"/>
    <lineage>
        <taxon>Eukaryota</taxon>
        <taxon>Metazoa</taxon>
        <taxon>Chordata</taxon>
        <taxon>Craniata</taxon>
        <taxon>Vertebrata</taxon>
        <taxon>Euteleostomi</taxon>
        <taxon>Amphibia</taxon>
        <taxon>Batrachia</taxon>
        <taxon>Anura</taxon>
        <taxon>Neobatrachia</taxon>
        <taxon>Hyloidea</taxon>
        <taxon>Dendrobatidae</taxon>
        <taxon>Dendrobatinae</taxon>
        <taxon>Ranitomeya</taxon>
    </lineage>
</organism>
<proteinExistence type="predicted"/>
<dbReference type="EMBL" id="CAUEEQ010007205">
    <property type="protein sequence ID" value="CAJ0930759.1"/>
    <property type="molecule type" value="Genomic_DNA"/>
</dbReference>
<gene>
    <name evidence="3" type="ORF">RIMI_LOCUS4468289</name>
</gene>
<keyword evidence="4" id="KW-1185">Reference proteome</keyword>